<gene>
    <name evidence="1" type="ordered locus">mll6350</name>
</gene>
<protein>
    <submittedName>
        <fullName evidence="1">Mll6350 protein</fullName>
    </submittedName>
</protein>
<dbReference type="KEGG" id="mlo:mll6350"/>
<proteinExistence type="predicted"/>
<dbReference type="HOGENOM" id="CLU_2143833_0_0_5"/>
<name>Q989N2_RHILO</name>
<dbReference type="eggNOG" id="COG3547">
    <property type="taxonomic scope" value="Bacteria"/>
</dbReference>
<accession>Q989N2</accession>
<dbReference type="AlphaFoldDB" id="Q989N2"/>
<evidence type="ECO:0000313" key="1">
    <source>
        <dbReference type="EMBL" id="BAB52662.1"/>
    </source>
</evidence>
<reference evidence="1 2" key="1">
    <citation type="journal article" date="2000" name="DNA Res.">
        <title>Complete genome structure of the nitrogen-fixing symbiotic bacterium Mesorhizobium loti.</title>
        <authorList>
            <person name="Kaneko T."/>
            <person name="Nakamura Y."/>
            <person name="Sato S."/>
            <person name="Asamizu E."/>
            <person name="Kato T."/>
            <person name="Sasamoto S."/>
            <person name="Watanabe A."/>
            <person name="Idesawa K."/>
            <person name="Ishikawa A."/>
            <person name="Kawashima K."/>
            <person name="Kimura T."/>
            <person name="Kishida Y."/>
            <person name="Kiyokawa C."/>
            <person name="Kohara M."/>
            <person name="Matsumoto M."/>
            <person name="Matsuno A."/>
            <person name="Mochizuki Y."/>
            <person name="Nakayama S."/>
            <person name="Nakazaki N."/>
            <person name="Shimpo S."/>
            <person name="Sugimoto M."/>
            <person name="Takeuchi C."/>
            <person name="Yamada M."/>
            <person name="Tabata S."/>
        </authorList>
    </citation>
    <scope>NUCLEOTIDE SEQUENCE [LARGE SCALE GENOMIC DNA]</scope>
    <source>
        <strain evidence="2">LMG 29417 / CECT 9101 / MAFF 303099</strain>
    </source>
</reference>
<dbReference type="Proteomes" id="UP000000552">
    <property type="component" value="Chromosome"/>
</dbReference>
<evidence type="ECO:0000313" key="2">
    <source>
        <dbReference type="Proteomes" id="UP000000552"/>
    </source>
</evidence>
<sequence>MPLLAFDLLARIALPKVGLPLERVNLEACSLTAWPHDGLRAEGQPVHVKSWQCRLWRSLLVHRHPVLNEMRSIENMVRTILREACINWARGREPPSPVVCRSWPALTPRCWK</sequence>
<dbReference type="EMBL" id="BA000012">
    <property type="protein sequence ID" value="BAB52662.1"/>
    <property type="molecule type" value="Genomic_DNA"/>
</dbReference>
<organism evidence="1 2">
    <name type="scientific">Mesorhizobium japonicum (strain LMG 29417 / CECT 9101 / MAFF 303099)</name>
    <name type="common">Mesorhizobium loti (strain MAFF 303099)</name>
    <dbReference type="NCBI Taxonomy" id="266835"/>
    <lineage>
        <taxon>Bacteria</taxon>
        <taxon>Pseudomonadati</taxon>
        <taxon>Pseudomonadota</taxon>
        <taxon>Alphaproteobacteria</taxon>
        <taxon>Hyphomicrobiales</taxon>
        <taxon>Phyllobacteriaceae</taxon>
        <taxon>Mesorhizobium</taxon>
    </lineage>
</organism>